<dbReference type="AlphaFoldDB" id="A0A1G9CG26"/>
<evidence type="ECO:0000313" key="2">
    <source>
        <dbReference type="EMBL" id="SDK50434.1"/>
    </source>
</evidence>
<sequence>MELIKIEQLLEKYFDGETSITEENELRTYFSSSDVAQHLEHYKPLFGYFSTAKEQQFEQQIPLDTKKLKIAWISIAASVVVLLGAGTFAYFNYHQPQQNQDLGTYDNPEIAFRETQKALELLSSNVNVGVESVQYIHEYEATRDKVFIVD</sequence>
<keyword evidence="1" id="KW-0472">Membrane</keyword>
<gene>
    <name evidence="2" type="ORF">SAMN04487935_3508</name>
</gene>
<evidence type="ECO:0000256" key="1">
    <source>
        <dbReference type="SAM" id="Phobius"/>
    </source>
</evidence>
<feature type="transmembrane region" description="Helical" evidence="1">
    <location>
        <begin position="70"/>
        <end position="91"/>
    </location>
</feature>
<dbReference type="STRING" id="1128970.SAMN04487935_3508"/>
<organism evidence="2 3">
    <name type="scientific">Flavobacterium noncentrifugens</name>
    <dbReference type="NCBI Taxonomy" id="1128970"/>
    <lineage>
        <taxon>Bacteria</taxon>
        <taxon>Pseudomonadati</taxon>
        <taxon>Bacteroidota</taxon>
        <taxon>Flavobacteriia</taxon>
        <taxon>Flavobacteriales</taxon>
        <taxon>Flavobacteriaceae</taxon>
        <taxon>Flavobacterium</taxon>
    </lineage>
</organism>
<proteinExistence type="predicted"/>
<dbReference type="EMBL" id="FNEZ01000007">
    <property type="protein sequence ID" value="SDK50434.1"/>
    <property type="molecule type" value="Genomic_DNA"/>
</dbReference>
<dbReference type="OrthoDB" id="1098521at2"/>
<reference evidence="2 3" key="1">
    <citation type="submission" date="2016-10" db="EMBL/GenBank/DDBJ databases">
        <authorList>
            <person name="de Groot N.N."/>
        </authorList>
    </citation>
    <scope>NUCLEOTIDE SEQUENCE [LARGE SCALE GENOMIC DNA]</scope>
    <source>
        <strain evidence="2 3">CGMCC 1.10076</strain>
    </source>
</reference>
<accession>A0A1G9CG26</accession>
<dbReference type="RefSeq" id="WP_091398597.1">
    <property type="nucleotide sequence ID" value="NZ_BKAI01000010.1"/>
</dbReference>
<keyword evidence="1" id="KW-1133">Transmembrane helix</keyword>
<keyword evidence="1" id="KW-0812">Transmembrane</keyword>
<protein>
    <submittedName>
        <fullName evidence="2">Uncharacterized protein</fullName>
    </submittedName>
</protein>
<dbReference type="Proteomes" id="UP000199580">
    <property type="component" value="Unassembled WGS sequence"/>
</dbReference>
<name>A0A1G9CG26_9FLAO</name>
<evidence type="ECO:0000313" key="3">
    <source>
        <dbReference type="Proteomes" id="UP000199580"/>
    </source>
</evidence>
<keyword evidence="3" id="KW-1185">Reference proteome</keyword>